<dbReference type="SMART" id="SM00073">
    <property type="entry name" value="HPT"/>
    <property type="match status" value="1"/>
</dbReference>
<dbReference type="PROSITE" id="PS50109">
    <property type="entry name" value="HIS_KIN"/>
    <property type="match status" value="1"/>
</dbReference>
<dbReference type="Pfam" id="PF01627">
    <property type="entry name" value="Hpt"/>
    <property type="match status" value="1"/>
</dbReference>
<dbReference type="SUPFAM" id="SSF50341">
    <property type="entry name" value="CheW-like"/>
    <property type="match status" value="1"/>
</dbReference>
<dbReference type="PANTHER" id="PTHR43395">
    <property type="entry name" value="SENSOR HISTIDINE KINASE CHEA"/>
    <property type="match status" value="1"/>
</dbReference>
<evidence type="ECO:0000259" key="14">
    <source>
        <dbReference type="PROSITE" id="PS50851"/>
    </source>
</evidence>
<dbReference type="GO" id="GO:0005524">
    <property type="term" value="F:ATP binding"/>
    <property type="evidence" value="ECO:0007669"/>
    <property type="project" value="UniProtKB-KW"/>
</dbReference>
<dbReference type="Gene3D" id="1.10.287.560">
    <property type="entry name" value="Histidine kinase CheA-like, homodimeric domain"/>
    <property type="match status" value="1"/>
</dbReference>
<evidence type="ECO:0000256" key="11">
    <source>
        <dbReference type="ARBA" id="ARBA00035100"/>
    </source>
</evidence>
<dbReference type="Pfam" id="PF01584">
    <property type="entry name" value="CheW"/>
    <property type="match status" value="1"/>
</dbReference>
<dbReference type="SUPFAM" id="SSF55874">
    <property type="entry name" value="ATPase domain of HSP90 chaperone/DNA topoisomerase II/histidine kinase"/>
    <property type="match status" value="1"/>
</dbReference>
<dbReference type="InterPro" id="IPR002545">
    <property type="entry name" value="CheW-lke_dom"/>
</dbReference>
<feature type="domain" description="Histidine kinase" evidence="13">
    <location>
        <begin position="329"/>
        <end position="577"/>
    </location>
</feature>
<dbReference type="InterPro" id="IPR051315">
    <property type="entry name" value="Bact_Chemotaxis_CheA"/>
</dbReference>
<evidence type="ECO:0000256" key="7">
    <source>
        <dbReference type="ARBA" id="ARBA00022741"/>
    </source>
</evidence>
<dbReference type="SMART" id="SM00387">
    <property type="entry name" value="HATPase_c"/>
    <property type="match status" value="1"/>
</dbReference>
<feature type="domain" description="HPt" evidence="15">
    <location>
        <begin position="1"/>
        <end position="101"/>
    </location>
</feature>
<dbReference type="PRINTS" id="PR00344">
    <property type="entry name" value="BCTRLSENSOR"/>
</dbReference>
<dbReference type="InterPro" id="IPR005467">
    <property type="entry name" value="His_kinase_dom"/>
</dbReference>
<evidence type="ECO:0000313" key="17">
    <source>
        <dbReference type="Proteomes" id="UP000663722"/>
    </source>
</evidence>
<dbReference type="CDD" id="cd00731">
    <property type="entry name" value="CheA_reg"/>
    <property type="match status" value="1"/>
</dbReference>
<dbReference type="EC" id="2.7.13.3" evidence="2"/>
<dbReference type="Gene3D" id="3.30.565.10">
    <property type="entry name" value="Histidine kinase-like ATPase, C-terminal domain"/>
    <property type="match status" value="1"/>
</dbReference>
<dbReference type="SMART" id="SM00260">
    <property type="entry name" value="CheW"/>
    <property type="match status" value="1"/>
</dbReference>
<evidence type="ECO:0000256" key="4">
    <source>
        <dbReference type="ARBA" id="ARBA00022500"/>
    </source>
</evidence>
<dbReference type="EMBL" id="CP061800">
    <property type="protein sequence ID" value="QTA88351.1"/>
    <property type="molecule type" value="Genomic_DNA"/>
</dbReference>
<evidence type="ECO:0000256" key="1">
    <source>
        <dbReference type="ARBA" id="ARBA00000085"/>
    </source>
</evidence>
<dbReference type="PROSITE" id="PS50851">
    <property type="entry name" value="CHEW"/>
    <property type="match status" value="1"/>
</dbReference>
<gene>
    <name evidence="16" type="primary">cheA</name>
    <name evidence="16" type="ORF">dnm_043950</name>
</gene>
<evidence type="ECO:0000259" key="13">
    <source>
        <dbReference type="PROSITE" id="PS50109"/>
    </source>
</evidence>
<dbReference type="PANTHER" id="PTHR43395:SF10">
    <property type="entry name" value="CHEMOTAXIS PROTEIN CHEA"/>
    <property type="match status" value="1"/>
</dbReference>
<dbReference type="InterPro" id="IPR036641">
    <property type="entry name" value="HPT_dom_sf"/>
</dbReference>
<evidence type="ECO:0000256" key="12">
    <source>
        <dbReference type="PROSITE-ProRule" id="PRU00110"/>
    </source>
</evidence>
<keyword evidence="9" id="KW-0067">ATP-binding</keyword>
<dbReference type="Pfam" id="PF02518">
    <property type="entry name" value="HATPase_c"/>
    <property type="match status" value="1"/>
</dbReference>
<dbReference type="InterPro" id="IPR036097">
    <property type="entry name" value="HisK_dim/P_sf"/>
</dbReference>
<evidence type="ECO:0000259" key="15">
    <source>
        <dbReference type="PROSITE" id="PS50894"/>
    </source>
</evidence>
<dbReference type="CDD" id="cd16916">
    <property type="entry name" value="HATPase_CheA-like"/>
    <property type="match status" value="1"/>
</dbReference>
<evidence type="ECO:0000313" key="16">
    <source>
        <dbReference type="EMBL" id="QTA88351.1"/>
    </source>
</evidence>
<dbReference type="AlphaFoldDB" id="A0A975BMP6"/>
<reference evidence="16" key="1">
    <citation type="journal article" date="2021" name="Microb. Physiol.">
        <title>Proteogenomic Insights into the Physiology of Marine, Sulfate-Reducing, Filamentous Desulfonema limicola and Desulfonema magnum.</title>
        <authorList>
            <person name="Schnaars V."/>
            <person name="Wohlbrand L."/>
            <person name="Scheve S."/>
            <person name="Hinrichs C."/>
            <person name="Reinhardt R."/>
            <person name="Rabus R."/>
        </authorList>
    </citation>
    <scope>NUCLEOTIDE SEQUENCE</scope>
    <source>
        <strain evidence="16">4be13</strain>
    </source>
</reference>
<dbReference type="Gene3D" id="1.20.120.160">
    <property type="entry name" value="HPT domain"/>
    <property type="match status" value="1"/>
</dbReference>
<dbReference type="InterPro" id="IPR036061">
    <property type="entry name" value="CheW-like_dom_sf"/>
</dbReference>
<keyword evidence="17" id="KW-1185">Reference proteome</keyword>
<dbReference type="FunFam" id="3.30.565.10:FF:000016">
    <property type="entry name" value="Chemotaxis protein CheA, putative"/>
    <property type="match status" value="1"/>
</dbReference>
<proteinExistence type="predicted"/>
<keyword evidence="4" id="KW-0145">Chemotaxis</keyword>
<dbReference type="InterPro" id="IPR008207">
    <property type="entry name" value="Sig_transdc_His_kin_Hpt_dom"/>
</dbReference>
<evidence type="ECO:0000256" key="9">
    <source>
        <dbReference type="ARBA" id="ARBA00022840"/>
    </source>
</evidence>
<dbReference type="PROSITE" id="PS50894">
    <property type="entry name" value="HPT"/>
    <property type="match status" value="1"/>
</dbReference>
<feature type="modified residue" description="Phosphohistidine" evidence="12">
    <location>
        <position position="44"/>
    </location>
</feature>
<evidence type="ECO:0000256" key="6">
    <source>
        <dbReference type="ARBA" id="ARBA00022679"/>
    </source>
</evidence>
<dbReference type="RefSeq" id="WP_207683152.1">
    <property type="nucleotide sequence ID" value="NZ_CP061800.1"/>
</dbReference>
<comment type="function">
    <text evidence="11">Involved in the transmission of sensory signals from the chemoreceptors to the flagellar motors. CheA is autophosphorylated; it can transfer its phosphate group to either CheB or CheY.</text>
</comment>
<dbReference type="KEGG" id="dmm:dnm_043950"/>
<dbReference type="GO" id="GO:0005737">
    <property type="term" value="C:cytoplasm"/>
    <property type="evidence" value="ECO:0007669"/>
    <property type="project" value="InterPro"/>
</dbReference>
<comment type="catalytic activity">
    <reaction evidence="1">
        <text>ATP + protein L-histidine = ADP + protein N-phospho-L-histidine.</text>
        <dbReference type="EC" id="2.7.13.3"/>
    </reaction>
</comment>
<keyword evidence="10" id="KW-0902">Two-component regulatory system</keyword>
<dbReference type="InterPro" id="IPR004105">
    <property type="entry name" value="CheA-like_dim"/>
</dbReference>
<dbReference type="SUPFAM" id="SSF47384">
    <property type="entry name" value="Homodimeric domain of signal transducing histidine kinase"/>
    <property type="match status" value="1"/>
</dbReference>
<dbReference type="Proteomes" id="UP000663722">
    <property type="component" value="Chromosome"/>
</dbReference>
<keyword evidence="6" id="KW-0808">Transferase</keyword>
<evidence type="ECO:0000256" key="10">
    <source>
        <dbReference type="ARBA" id="ARBA00023012"/>
    </source>
</evidence>
<dbReference type="Gene3D" id="2.30.30.40">
    <property type="entry name" value="SH3 Domains"/>
    <property type="match status" value="1"/>
</dbReference>
<dbReference type="InterPro" id="IPR037006">
    <property type="entry name" value="CheA-like_homodim_sf"/>
</dbReference>
<dbReference type="InterPro" id="IPR004358">
    <property type="entry name" value="Sig_transdc_His_kin-like_C"/>
</dbReference>
<accession>A0A975BMP6</accession>
<dbReference type="InterPro" id="IPR036890">
    <property type="entry name" value="HATPase_C_sf"/>
</dbReference>
<sequence>MDRHREAYREEAQELLAKLEASLLELEETPQNTELIGNIFRALHTIKGSGAMFGFDDIARFTHEIETVFELVRDGKLSVSKELMNLTLSSLDHIKAMLDEAESDEISKSEIIHSFRNLLLETGNWKLETGNWKLETGNRKPETENSELETENPELVQISDSDFHKNVTYRIRFHPGSDIFTNGTNPILLLNELRGIGYCSVVAQINDIPTLEDINPEACYTSWDIILTTSKGINSIKDVFIFVEDNCEIDIEMIDETGSESDTIYKKVGEILVDRGDLSTDDLNQVLETKKLFGEMLVEEKKVEVGAVESALAEQKHVKKMLGGRREKPTASSIRVPAARLDSLVDLVGELVTVQARLSQKASFQNEPELISIAEEVERLTGEIRNNTMSIRMLPIGTIFTKFKRLVRDLCNELDKEAVLVIEGGDTELDKTVIDQLNEPLMHIIRNTIDHGIEPPNVRESLGKPRQGTVHLAAEHSGPNVFIRISGDGSGINPEDIRAKAMEKGLISPDAKLTDKEIFSLIFIPGLSTAKQLSGVSGRGVGMDVVKRTIENLRGTVGISSKKGRGTTVTLKLPLTLAIIDGLLVKMDEGFFVFPLSIVEECVELAHDDLNSARQRNMMNFRGEIIPYLSLREMFMVEGKNPAIEQIIVVESRDGRVGFGVDRVMGQYQTVIKTLGKIYREVEGFSGATILGDGTVALILDIARLVRCVEDKEVFSV</sequence>
<dbReference type="SMART" id="SM01231">
    <property type="entry name" value="H-kinase_dim"/>
    <property type="match status" value="1"/>
</dbReference>
<dbReference type="GO" id="GO:0006935">
    <property type="term" value="P:chemotaxis"/>
    <property type="evidence" value="ECO:0007669"/>
    <property type="project" value="UniProtKB-KW"/>
</dbReference>
<dbReference type="Pfam" id="PF02895">
    <property type="entry name" value="H-kinase_dim"/>
    <property type="match status" value="1"/>
</dbReference>
<dbReference type="InterPro" id="IPR003594">
    <property type="entry name" value="HATPase_dom"/>
</dbReference>
<keyword evidence="8" id="KW-0418">Kinase</keyword>
<evidence type="ECO:0000256" key="3">
    <source>
        <dbReference type="ARBA" id="ARBA00021495"/>
    </source>
</evidence>
<organism evidence="16 17">
    <name type="scientific">Desulfonema magnum</name>
    <dbReference type="NCBI Taxonomy" id="45655"/>
    <lineage>
        <taxon>Bacteria</taxon>
        <taxon>Pseudomonadati</taxon>
        <taxon>Thermodesulfobacteriota</taxon>
        <taxon>Desulfobacteria</taxon>
        <taxon>Desulfobacterales</taxon>
        <taxon>Desulfococcaceae</taxon>
        <taxon>Desulfonema</taxon>
    </lineage>
</organism>
<feature type="domain" description="CheW-like" evidence="14">
    <location>
        <begin position="579"/>
        <end position="711"/>
    </location>
</feature>
<dbReference type="GO" id="GO:0000155">
    <property type="term" value="F:phosphorelay sensor kinase activity"/>
    <property type="evidence" value="ECO:0007669"/>
    <property type="project" value="InterPro"/>
</dbReference>
<name>A0A975BMP6_9BACT</name>
<evidence type="ECO:0000256" key="2">
    <source>
        <dbReference type="ARBA" id="ARBA00012438"/>
    </source>
</evidence>
<protein>
    <recommendedName>
        <fullName evidence="3">Chemotaxis protein CheA</fullName>
        <ecNumber evidence="2">2.7.13.3</ecNumber>
    </recommendedName>
</protein>
<keyword evidence="7" id="KW-0547">Nucleotide-binding</keyword>
<dbReference type="SUPFAM" id="SSF47226">
    <property type="entry name" value="Histidine-containing phosphotransfer domain, HPT domain"/>
    <property type="match status" value="1"/>
</dbReference>
<dbReference type="CDD" id="cd00088">
    <property type="entry name" value="HPT"/>
    <property type="match status" value="1"/>
</dbReference>
<evidence type="ECO:0000256" key="8">
    <source>
        <dbReference type="ARBA" id="ARBA00022777"/>
    </source>
</evidence>
<evidence type="ECO:0000256" key="5">
    <source>
        <dbReference type="ARBA" id="ARBA00022553"/>
    </source>
</evidence>
<keyword evidence="5 12" id="KW-0597">Phosphoprotein</keyword>